<evidence type="ECO:0000259" key="16">
    <source>
        <dbReference type="PROSITE" id="PS51819"/>
    </source>
</evidence>
<comment type="similarity">
    <text evidence="3 15">Belongs to the extradiol ring-cleavage dioxygenase family.</text>
</comment>
<dbReference type="Gene3D" id="3.10.180.10">
    <property type="entry name" value="2,3-Dihydroxybiphenyl 1,2-Dioxygenase, domain 1"/>
    <property type="match status" value="2"/>
</dbReference>
<comment type="subunit">
    <text evidence="4">Homotetramer.</text>
</comment>
<reference evidence="17 18" key="1">
    <citation type="journal article" date="2018" name="Arch. Microbiol.">
        <title>New insights into the metabolic potential of the phototrophic purple bacterium Rhodopila globiformis DSM 161(T) from its draft genome sequence and evidence for a vanadium-dependent nitrogenase.</title>
        <authorList>
            <person name="Imhoff J.F."/>
            <person name="Rahn T."/>
            <person name="Kunzel S."/>
            <person name="Neulinger S.C."/>
        </authorList>
    </citation>
    <scope>NUCLEOTIDE SEQUENCE [LARGE SCALE GENOMIC DNA]</scope>
    <source>
        <strain evidence="17 18">DSM 161</strain>
    </source>
</reference>
<dbReference type="Pfam" id="PF00903">
    <property type="entry name" value="Glyoxalase"/>
    <property type="match status" value="1"/>
</dbReference>
<dbReference type="EC" id="1.13.11.2" evidence="5"/>
<dbReference type="NCBIfam" id="TIGR03211">
    <property type="entry name" value="catechol_2_3"/>
    <property type="match status" value="1"/>
</dbReference>
<name>A0A2S6NGM3_RHOGL</name>
<dbReference type="Pfam" id="PF22247">
    <property type="entry name" value="Diox-like_N"/>
    <property type="match status" value="1"/>
</dbReference>
<evidence type="ECO:0000313" key="17">
    <source>
        <dbReference type="EMBL" id="PPQ33753.1"/>
    </source>
</evidence>
<keyword evidence="7" id="KW-0479">Metal-binding</keyword>
<evidence type="ECO:0000256" key="4">
    <source>
        <dbReference type="ARBA" id="ARBA00011881"/>
    </source>
</evidence>
<proteinExistence type="inferred from homology"/>
<dbReference type="PROSITE" id="PS51819">
    <property type="entry name" value="VOC"/>
    <property type="match status" value="2"/>
</dbReference>
<dbReference type="AlphaFoldDB" id="A0A2S6NGM3"/>
<comment type="cofactor">
    <cofactor evidence="2 15">
        <name>Fe(2+)</name>
        <dbReference type="ChEBI" id="CHEBI:29033"/>
    </cofactor>
</comment>
<dbReference type="OrthoDB" id="9803142at2"/>
<gene>
    <name evidence="17" type="ORF">CCS01_13880</name>
</gene>
<keyword evidence="9 15" id="KW-0058">Aromatic hydrocarbons catabolism</keyword>
<dbReference type="InterPro" id="IPR017624">
    <property type="entry name" value="Catechol_2-3_dOase"/>
</dbReference>
<comment type="catalytic activity">
    <reaction evidence="1">
        <text>catechol + O2 = (2Z,4E)-2-hydroxy-6-oxohexa-2,4-dienoate + H(+)</text>
        <dbReference type="Rhea" id="RHEA:17337"/>
        <dbReference type="ChEBI" id="CHEBI:15378"/>
        <dbReference type="ChEBI" id="CHEBI:15379"/>
        <dbReference type="ChEBI" id="CHEBI:18135"/>
        <dbReference type="ChEBI" id="CHEBI:71198"/>
        <dbReference type="EC" id="1.13.11.2"/>
    </reaction>
</comment>
<evidence type="ECO:0000256" key="2">
    <source>
        <dbReference type="ARBA" id="ARBA00001954"/>
    </source>
</evidence>
<protein>
    <recommendedName>
        <fullName evidence="6">Metapyrocatechase</fullName>
        <ecNumber evidence="5">1.13.11.2</ecNumber>
    </recommendedName>
    <alternativeName>
        <fullName evidence="14">CatO2ase</fullName>
    </alternativeName>
    <alternativeName>
        <fullName evidence="13">Catechol 2,3-dioxygenase</fullName>
    </alternativeName>
</protein>
<keyword evidence="10 15" id="KW-0223">Dioxygenase</keyword>
<dbReference type="InterPro" id="IPR000486">
    <property type="entry name" value="Xdiol_ring_cleave_dOase_1/2"/>
</dbReference>
<dbReference type="RefSeq" id="WP_104519438.1">
    <property type="nucleotide sequence ID" value="NZ_NHRY01000139.1"/>
</dbReference>
<dbReference type="SUPFAM" id="SSF54593">
    <property type="entry name" value="Glyoxalase/Bleomycin resistance protein/Dihydroxybiphenyl dioxygenase"/>
    <property type="match status" value="1"/>
</dbReference>
<dbReference type="GO" id="GO:0018577">
    <property type="term" value="F:catechol 2,3-dioxygenase activity"/>
    <property type="evidence" value="ECO:0007669"/>
    <property type="project" value="UniProtKB-EC"/>
</dbReference>
<evidence type="ECO:0000256" key="3">
    <source>
        <dbReference type="ARBA" id="ARBA00008784"/>
    </source>
</evidence>
<evidence type="ECO:0000256" key="12">
    <source>
        <dbReference type="ARBA" id="ARBA00023004"/>
    </source>
</evidence>
<keyword evidence="12 15" id="KW-0408">Iron</keyword>
<evidence type="ECO:0000256" key="13">
    <source>
        <dbReference type="ARBA" id="ARBA00030369"/>
    </source>
</evidence>
<evidence type="ECO:0000256" key="9">
    <source>
        <dbReference type="ARBA" id="ARBA00022797"/>
    </source>
</evidence>
<evidence type="ECO:0000256" key="8">
    <source>
        <dbReference type="ARBA" id="ARBA00022737"/>
    </source>
</evidence>
<feature type="domain" description="VOC" evidence="16">
    <location>
        <begin position="150"/>
        <end position="268"/>
    </location>
</feature>
<evidence type="ECO:0000256" key="15">
    <source>
        <dbReference type="RuleBase" id="RU000683"/>
    </source>
</evidence>
<evidence type="ECO:0000256" key="6">
    <source>
        <dbReference type="ARBA" id="ARBA00022190"/>
    </source>
</evidence>
<evidence type="ECO:0000256" key="11">
    <source>
        <dbReference type="ARBA" id="ARBA00023002"/>
    </source>
</evidence>
<dbReference type="InterPro" id="IPR029068">
    <property type="entry name" value="Glyas_Bleomycin-R_OHBP_Dase"/>
</dbReference>
<feature type="domain" description="VOC" evidence="16">
    <location>
        <begin position="8"/>
        <end position="123"/>
    </location>
</feature>
<dbReference type="Proteomes" id="UP000239724">
    <property type="component" value="Unassembled WGS sequence"/>
</dbReference>
<keyword evidence="18" id="KW-1185">Reference proteome</keyword>
<keyword evidence="8" id="KW-0677">Repeat</keyword>
<evidence type="ECO:0000256" key="10">
    <source>
        <dbReference type="ARBA" id="ARBA00022964"/>
    </source>
</evidence>
<dbReference type="GO" id="GO:0008198">
    <property type="term" value="F:ferrous iron binding"/>
    <property type="evidence" value="ECO:0007669"/>
    <property type="project" value="InterPro"/>
</dbReference>
<dbReference type="InterPro" id="IPR004360">
    <property type="entry name" value="Glyas_Fos-R_dOase_dom"/>
</dbReference>
<accession>A0A2S6NGM3</accession>
<comment type="caution">
    <text evidence="17">The sequence shown here is derived from an EMBL/GenBank/DDBJ whole genome shotgun (WGS) entry which is preliminary data.</text>
</comment>
<dbReference type="EMBL" id="NHRY01000139">
    <property type="protein sequence ID" value="PPQ33753.1"/>
    <property type="molecule type" value="Genomic_DNA"/>
</dbReference>
<evidence type="ECO:0000256" key="5">
    <source>
        <dbReference type="ARBA" id="ARBA00013117"/>
    </source>
</evidence>
<organism evidence="17 18">
    <name type="scientific">Rhodopila globiformis</name>
    <name type="common">Rhodopseudomonas globiformis</name>
    <dbReference type="NCBI Taxonomy" id="1071"/>
    <lineage>
        <taxon>Bacteria</taxon>
        <taxon>Pseudomonadati</taxon>
        <taxon>Pseudomonadota</taxon>
        <taxon>Alphaproteobacteria</taxon>
        <taxon>Acetobacterales</taxon>
        <taxon>Acetobacteraceae</taxon>
        <taxon>Rhodopila</taxon>
    </lineage>
</organism>
<evidence type="ECO:0000256" key="14">
    <source>
        <dbReference type="ARBA" id="ARBA00031146"/>
    </source>
</evidence>
<keyword evidence="11 15" id="KW-0560">Oxidoreductase</keyword>
<dbReference type="PROSITE" id="PS00082">
    <property type="entry name" value="EXTRADIOL_DIOXYGENAS"/>
    <property type="match status" value="1"/>
</dbReference>
<sequence length="306" mass="34978">MAITGVLRPGLCQIRVLDMAAAKTHYIDRVGLDFVGEGPDGRVYLKAYDEFDRHSIVLRQADESGCDLFAFRVARPSDLDSFEQRIKDYGYTVYHVEAGEMPGVGRRIGTVIPSGHRIELYAEIEMADRHPPITNPDLWTDEPHGMRPIRMDHALLYGPNIEEVQDFFEKALDFRCAEKVMLPDGLLATWLTCSTKAHDIAFVKHPEPGKFHHVSFFLEDWNAVGWASDIITRYNISRDIGPTRHGITRGTTIYFFDPSGNRNEVFAGGYTYYPTDPTRMWDETELGKGIFYYEQQLNERFLTVVT</sequence>
<dbReference type="InterPro" id="IPR054560">
    <property type="entry name" value="XylE-like_N"/>
</dbReference>
<evidence type="ECO:0000256" key="7">
    <source>
        <dbReference type="ARBA" id="ARBA00022723"/>
    </source>
</evidence>
<dbReference type="InterPro" id="IPR037523">
    <property type="entry name" value="VOC_core"/>
</dbReference>
<evidence type="ECO:0000256" key="1">
    <source>
        <dbReference type="ARBA" id="ARBA00000163"/>
    </source>
</evidence>
<evidence type="ECO:0000313" key="18">
    <source>
        <dbReference type="Proteomes" id="UP000239724"/>
    </source>
</evidence>